<gene>
    <name evidence="2" type="ORF">CYLTODRAFT_238143</name>
</gene>
<organism evidence="2 3">
    <name type="scientific">Cylindrobasidium torrendii FP15055 ss-10</name>
    <dbReference type="NCBI Taxonomy" id="1314674"/>
    <lineage>
        <taxon>Eukaryota</taxon>
        <taxon>Fungi</taxon>
        <taxon>Dikarya</taxon>
        <taxon>Basidiomycota</taxon>
        <taxon>Agaricomycotina</taxon>
        <taxon>Agaricomycetes</taxon>
        <taxon>Agaricomycetidae</taxon>
        <taxon>Agaricales</taxon>
        <taxon>Marasmiineae</taxon>
        <taxon>Physalacriaceae</taxon>
        <taxon>Cylindrobasidium</taxon>
    </lineage>
</organism>
<name>A0A0D7AS28_9AGAR</name>
<proteinExistence type="predicted"/>
<protein>
    <submittedName>
        <fullName evidence="2">Uncharacterized protein</fullName>
    </submittedName>
</protein>
<evidence type="ECO:0000256" key="1">
    <source>
        <dbReference type="SAM" id="Phobius"/>
    </source>
</evidence>
<feature type="transmembrane region" description="Helical" evidence="1">
    <location>
        <begin position="7"/>
        <end position="29"/>
    </location>
</feature>
<keyword evidence="3" id="KW-1185">Reference proteome</keyword>
<dbReference type="AlphaFoldDB" id="A0A0D7AS28"/>
<keyword evidence="1" id="KW-0812">Transmembrane</keyword>
<sequence length="481" mass="54632">LQRGISIIVGIISGTACALYLLSIVVAVIDVQSPYRTTFSDILSTILRRTFPFFYNQKEDEDEDTAVRPSVKLAERAAAIAEYNEDLHPLASQACNALVWVTTVTDSESAKSLVRQAIGAFPSGFFQRYNLDDLRSPYAFREQEFRQLFDYNDDLMHYLRKGVVQEAESNHPLHRDRAERHLRALAFHPDRRDFDFAFISFDDTADPEMLAVNAQATLSDYLGGRNELECTEEDHRAIMALENCGFDVHLAMFMLTRCQYLNHPDATVHGMSCVLDELPWLSAATWGLILVDGFAFLSPEDVADDQRDQLAELDQYPRMPRENVDISGLGYLGVVYWVASQSRSRVTFPLGDPIPLWHFLRPIFQELGWFSTSSTRFEGIYGYVDTLYHPLLQKHYPEVEDIPCRAYLRNKTLFRGGIWEHIKALCGRKGVKNDEEMPLTQLGSQDAQEAKWADDLDAAESETESFFVGTMQVAAKHTPLG</sequence>
<evidence type="ECO:0000313" key="2">
    <source>
        <dbReference type="EMBL" id="KIY61163.1"/>
    </source>
</evidence>
<keyword evidence="1" id="KW-0472">Membrane</keyword>
<feature type="non-terminal residue" evidence="2">
    <location>
        <position position="1"/>
    </location>
</feature>
<evidence type="ECO:0000313" key="3">
    <source>
        <dbReference type="Proteomes" id="UP000054007"/>
    </source>
</evidence>
<accession>A0A0D7AS28</accession>
<dbReference type="EMBL" id="KN881029">
    <property type="protein sequence ID" value="KIY61163.1"/>
    <property type="molecule type" value="Genomic_DNA"/>
</dbReference>
<keyword evidence="1" id="KW-1133">Transmembrane helix</keyword>
<reference evidence="2 3" key="1">
    <citation type="journal article" date="2015" name="Fungal Genet. Biol.">
        <title>Evolution of novel wood decay mechanisms in Agaricales revealed by the genome sequences of Fistulina hepatica and Cylindrobasidium torrendii.</title>
        <authorList>
            <person name="Floudas D."/>
            <person name="Held B.W."/>
            <person name="Riley R."/>
            <person name="Nagy L.G."/>
            <person name="Koehler G."/>
            <person name="Ransdell A.S."/>
            <person name="Younus H."/>
            <person name="Chow J."/>
            <person name="Chiniquy J."/>
            <person name="Lipzen A."/>
            <person name="Tritt A."/>
            <person name="Sun H."/>
            <person name="Haridas S."/>
            <person name="LaButti K."/>
            <person name="Ohm R.A."/>
            <person name="Kues U."/>
            <person name="Blanchette R.A."/>
            <person name="Grigoriev I.V."/>
            <person name="Minto R.E."/>
            <person name="Hibbett D.S."/>
        </authorList>
    </citation>
    <scope>NUCLEOTIDE SEQUENCE [LARGE SCALE GENOMIC DNA]</scope>
    <source>
        <strain evidence="2 3">FP15055 ss-10</strain>
    </source>
</reference>
<dbReference type="Proteomes" id="UP000054007">
    <property type="component" value="Unassembled WGS sequence"/>
</dbReference>